<protein>
    <submittedName>
        <fullName evidence="1">Uncharacterized protein</fullName>
    </submittedName>
</protein>
<comment type="caution">
    <text evidence="1">The sequence shown here is derived from an EMBL/GenBank/DDBJ whole genome shotgun (WGS) entry which is preliminary data.</text>
</comment>
<dbReference type="RefSeq" id="WP_187818247.1">
    <property type="nucleotide sequence ID" value="NZ_JACTVJ010000021.1"/>
</dbReference>
<reference evidence="1 2" key="1">
    <citation type="submission" date="2020-08" db="EMBL/GenBank/DDBJ databases">
        <title>Genemic of Streptomyces polyaspartic.</title>
        <authorList>
            <person name="Liu W."/>
        </authorList>
    </citation>
    <scope>NUCLEOTIDE SEQUENCE [LARGE SCALE GENOMIC DNA]</scope>
    <source>
        <strain evidence="1 2">TRM66268-LWL</strain>
    </source>
</reference>
<dbReference type="EMBL" id="JACTVJ010000021">
    <property type="protein sequence ID" value="MBC9717802.1"/>
    <property type="molecule type" value="Genomic_DNA"/>
</dbReference>
<dbReference type="Proteomes" id="UP000642284">
    <property type="component" value="Unassembled WGS sequence"/>
</dbReference>
<evidence type="ECO:0000313" key="1">
    <source>
        <dbReference type="EMBL" id="MBC9717802.1"/>
    </source>
</evidence>
<evidence type="ECO:0000313" key="2">
    <source>
        <dbReference type="Proteomes" id="UP000642284"/>
    </source>
</evidence>
<proteinExistence type="predicted"/>
<name>A0ABR7SQM3_9ACTN</name>
<sequence length="146" mass="16388">MPDTITTLAKRLAQLERRVRTLERVRKPPPPTWRDLPLTGNTTVIEDIPTPQMRITEQDTLELSGQISIPGGRSRDESVLALLPEDYRPTAPRRIAIASDTDRRPLHLELRVDGQVLLRAPTTSTIKVSMLSLDGCTCRLDDSEQP</sequence>
<keyword evidence="2" id="KW-1185">Reference proteome</keyword>
<organism evidence="1 2">
    <name type="scientific">Streptomyces polyasparticus</name>
    <dbReference type="NCBI Taxonomy" id="2767826"/>
    <lineage>
        <taxon>Bacteria</taxon>
        <taxon>Bacillati</taxon>
        <taxon>Actinomycetota</taxon>
        <taxon>Actinomycetes</taxon>
        <taxon>Kitasatosporales</taxon>
        <taxon>Streptomycetaceae</taxon>
        <taxon>Streptomyces</taxon>
    </lineage>
</organism>
<gene>
    <name evidence="1" type="ORF">H9Y04_35255</name>
</gene>
<accession>A0ABR7SQM3</accession>